<dbReference type="PROSITE" id="PS50088">
    <property type="entry name" value="ANK_REPEAT"/>
    <property type="match status" value="4"/>
</dbReference>
<reference evidence="4" key="2">
    <citation type="submission" date="2010-05" db="EMBL/GenBank/DDBJ databases">
        <authorList>
            <person name="Almeida L.G."/>
            <person name="Nicolas M.F."/>
            <person name="Souza R.C."/>
            <person name="Vasconcelos A.T.R."/>
        </authorList>
    </citation>
    <scope>NUCLEOTIDE SEQUENCE</scope>
</reference>
<dbReference type="PRINTS" id="PR01415">
    <property type="entry name" value="ANKYRIN"/>
</dbReference>
<dbReference type="VEuPathDB" id="VectorBase:ADAR2_002541"/>
<reference evidence="4" key="3">
    <citation type="journal article" date="2013" name="Nucleic Acids Res.">
        <title>The genome of Anopheles darlingi, the main neotropical malaria vector.</title>
        <authorList>
            <person name="Marinotti O."/>
            <person name="Cerqueira G.C."/>
            <person name="de Almeida L.G."/>
            <person name="Ferro M.I."/>
            <person name="Loreto E.L."/>
            <person name="Zaha A."/>
            <person name="Teixeira S.M."/>
            <person name="Wespiser A.R."/>
            <person name="Almeida E Silva A."/>
            <person name="Schlindwein A.D."/>
            <person name="Pacheco A.C."/>
            <person name="Silva A.L."/>
            <person name="Graveley B.R."/>
            <person name="Walenz B.P."/>
            <person name="Lima Bde A."/>
            <person name="Ribeiro C.A."/>
            <person name="Nunes-Silva C.G."/>
            <person name="de Carvalho C.R."/>
            <person name="Soares C.M."/>
            <person name="de Menezes C.B."/>
            <person name="Matiolli C."/>
            <person name="Caffrey D."/>
            <person name="Araujo D.A."/>
            <person name="de Oliveira D.M."/>
            <person name="Golenbock D."/>
            <person name="Grisard E.C."/>
            <person name="Fantinatti-Garboggini F."/>
            <person name="de Carvalho F.M."/>
            <person name="Barcellos F.G."/>
            <person name="Prosdocimi F."/>
            <person name="May G."/>
            <person name="Azevedo Junior G.M."/>
            <person name="Guimaraes G.M."/>
            <person name="Goldman G.H."/>
            <person name="Padilha I.Q."/>
            <person name="Batista Jda S."/>
            <person name="Ferro J.A."/>
            <person name="Ribeiro J.M."/>
            <person name="Fietto J.L."/>
            <person name="Dabbas K.M."/>
            <person name="Cerdeira L."/>
            <person name="Agnez-Lima L.F."/>
            <person name="Brocchi M."/>
            <person name="de Carvalho M.O."/>
            <person name="Teixeira Mde M."/>
            <person name="Diniz Maia Mde M."/>
            <person name="Goldman M.H."/>
            <person name="Cruz Schneider M.P."/>
            <person name="Felipe M.S."/>
            <person name="Hungria M."/>
            <person name="Nicolas M.F."/>
            <person name="Pereira M."/>
            <person name="Montes M.A."/>
            <person name="Cantao M.E."/>
            <person name="Vincentz M."/>
            <person name="Rafael M.S."/>
            <person name="Silverman N."/>
            <person name="Stoco P.H."/>
            <person name="Souza R.C."/>
            <person name="Vicentini R."/>
            <person name="Gazzinelli R.T."/>
            <person name="Neves Rde O."/>
            <person name="Silva R."/>
            <person name="Astolfi-Filho S."/>
            <person name="Maciel T.E."/>
            <person name="Urmenyi T.P."/>
            <person name="Tadei W.P."/>
            <person name="Camargo E.P."/>
            <person name="de Vasconcelos A.T."/>
        </authorList>
    </citation>
    <scope>NUCLEOTIDE SEQUENCE</scope>
</reference>
<keyword evidence="1" id="KW-0677">Repeat</keyword>
<dbReference type="SMART" id="SM00248">
    <property type="entry name" value="ANK"/>
    <property type="match status" value="5"/>
</dbReference>
<keyword evidence="4" id="KW-0647">Proteasome</keyword>
<dbReference type="GO" id="GO:0000502">
    <property type="term" value="C:proteasome complex"/>
    <property type="evidence" value="ECO:0007669"/>
    <property type="project" value="UniProtKB-KW"/>
</dbReference>
<feature type="repeat" description="ANK" evidence="3">
    <location>
        <begin position="201"/>
        <end position="233"/>
    </location>
</feature>
<dbReference type="SUPFAM" id="SSF48403">
    <property type="entry name" value="Ankyrin repeat"/>
    <property type="match status" value="1"/>
</dbReference>
<proteinExistence type="predicted"/>
<dbReference type="OMA" id="WAVAYNR"/>
<dbReference type="GO" id="GO:0000976">
    <property type="term" value="F:transcription cis-regulatory region binding"/>
    <property type="evidence" value="ECO:0007669"/>
    <property type="project" value="TreeGrafter"/>
</dbReference>
<dbReference type="Proteomes" id="UP000000673">
    <property type="component" value="Unassembled WGS sequence"/>
</dbReference>
<dbReference type="InterPro" id="IPR002110">
    <property type="entry name" value="Ankyrin_rpt"/>
</dbReference>
<evidence type="ECO:0000256" key="3">
    <source>
        <dbReference type="PROSITE-ProRule" id="PRU00023"/>
    </source>
</evidence>
<dbReference type="Pfam" id="PF00023">
    <property type="entry name" value="Ank"/>
    <property type="match status" value="1"/>
</dbReference>
<dbReference type="GO" id="GO:0005634">
    <property type="term" value="C:nucleus"/>
    <property type="evidence" value="ECO:0007669"/>
    <property type="project" value="TreeGrafter"/>
</dbReference>
<accession>W5JWD6</accession>
<dbReference type="PROSITE" id="PS50297">
    <property type="entry name" value="ANK_REP_REGION"/>
    <property type="match status" value="4"/>
</dbReference>
<dbReference type="OrthoDB" id="7770266at2759"/>
<evidence type="ECO:0000313" key="5">
    <source>
        <dbReference type="EnsemblMetazoa" id="ADAC000667-PA"/>
    </source>
</evidence>
<dbReference type="eggNOG" id="KOG4412">
    <property type="taxonomic scope" value="Eukaryota"/>
</dbReference>
<dbReference type="Gene3D" id="1.25.40.20">
    <property type="entry name" value="Ankyrin repeat-containing domain"/>
    <property type="match status" value="2"/>
</dbReference>
<keyword evidence="6" id="KW-1185">Reference proteome</keyword>
<reference evidence="4 6" key="1">
    <citation type="journal article" date="2010" name="BMC Genomics">
        <title>Combination of measures distinguishes pre-miRNAs from other stem-loops in the genome of the newly sequenced Anopheles darlingi.</title>
        <authorList>
            <person name="Mendes N.D."/>
            <person name="Freitas A.T."/>
            <person name="Vasconcelos A.T."/>
            <person name="Sagot M.F."/>
        </authorList>
    </citation>
    <scope>NUCLEOTIDE SEQUENCE</scope>
</reference>
<feature type="repeat" description="ANK" evidence="3">
    <location>
        <begin position="168"/>
        <end position="200"/>
    </location>
</feature>
<dbReference type="AlphaFoldDB" id="W5JWD6"/>
<dbReference type="HOGENOM" id="CLU_000134_18_2_1"/>
<keyword evidence="2 3" id="KW-0040">ANK repeat</keyword>
<dbReference type="VEuPathDB" id="VectorBase:ADAC000667"/>
<gene>
    <name evidence="4" type="ORF">AND_000667</name>
</gene>
<dbReference type="Pfam" id="PF12796">
    <property type="entry name" value="Ank_2"/>
    <property type="match status" value="1"/>
</dbReference>
<dbReference type="EMBL" id="ADMH02000167">
    <property type="protein sequence ID" value="ETN67520.1"/>
    <property type="molecule type" value="Genomic_DNA"/>
</dbReference>
<reference evidence="5" key="4">
    <citation type="submission" date="2015-06" db="UniProtKB">
        <authorList>
            <consortium name="EnsemblMetazoa"/>
        </authorList>
    </citation>
    <scope>IDENTIFICATION</scope>
</reference>
<dbReference type="PANTHER" id="PTHR24193">
    <property type="entry name" value="ANKYRIN REPEAT PROTEIN"/>
    <property type="match status" value="1"/>
</dbReference>
<evidence type="ECO:0000313" key="4">
    <source>
        <dbReference type="EMBL" id="ETN67520.1"/>
    </source>
</evidence>
<feature type="repeat" description="ANK" evidence="3">
    <location>
        <begin position="135"/>
        <end position="167"/>
    </location>
</feature>
<name>W5JWD6_ANODA</name>
<dbReference type="STRING" id="43151.W5JWD6"/>
<dbReference type="Pfam" id="PF13857">
    <property type="entry name" value="Ank_5"/>
    <property type="match status" value="1"/>
</dbReference>
<organism evidence="4">
    <name type="scientific">Anopheles darlingi</name>
    <name type="common">Mosquito</name>
    <dbReference type="NCBI Taxonomy" id="43151"/>
    <lineage>
        <taxon>Eukaryota</taxon>
        <taxon>Metazoa</taxon>
        <taxon>Ecdysozoa</taxon>
        <taxon>Arthropoda</taxon>
        <taxon>Hexapoda</taxon>
        <taxon>Insecta</taxon>
        <taxon>Pterygota</taxon>
        <taxon>Neoptera</taxon>
        <taxon>Endopterygota</taxon>
        <taxon>Diptera</taxon>
        <taxon>Nematocera</taxon>
        <taxon>Culicoidea</taxon>
        <taxon>Culicidae</taxon>
        <taxon>Anophelinae</taxon>
        <taxon>Anopheles</taxon>
    </lineage>
</organism>
<feature type="repeat" description="ANK" evidence="3">
    <location>
        <begin position="102"/>
        <end position="134"/>
    </location>
</feature>
<evidence type="ECO:0000256" key="2">
    <source>
        <dbReference type="ARBA" id="ARBA00023043"/>
    </source>
</evidence>
<dbReference type="PANTHER" id="PTHR24193:SF121">
    <property type="entry name" value="ADA2A-CONTAINING COMPLEX COMPONENT 3, ISOFORM D"/>
    <property type="match status" value="1"/>
</dbReference>
<dbReference type="InterPro" id="IPR050663">
    <property type="entry name" value="Ankyrin-SOCS_Box"/>
</dbReference>
<dbReference type="InterPro" id="IPR036770">
    <property type="entry name" value="Ankyrin_rpt-contain_sf"/>
</dbReference>
<dbReference type="EnsemblMetazoa" id="ADAC000667-RA">
    <property type="protein sequence ID" value="ADAC000667-PA"/>
    <property type="gene ID" value="ADAC000667"/>
</dbReference>
<evidence type="ECO:0000313" key="6">
    <source>
        <dbReference type="Proteomes" id="UP000000673"/>
    </source>
</evidence>
<sequence length="260" mass="28313">MLLLASVKRYGAGWSFEFWKIIQQQVEANGSRPGDAMAKFDQLLQLSQNHSFASSDLLPHQTTERDENERLLLHWAAKAGNARMVELLLSRHPEQLEAQDDMGYTPLVLAALCGHRTVVDLLVAAGANLNHCTKRGHSALQYCCSRGHLGIATYLLEAGAEVNIADRLRETPLHRAVVMGHTAIVQLLLDNGADINAINSTGNTPLHLACSEGQTGCALALLRRGARKDTGNSDGALPLQLAPREIQRALTEAMSRRNDG</sequence>
<protein>
    <submittedName>
        <fullName evidence="4 5">26S proteasome non-ATPase regulatory subunit 10</fullName>
    </submittedName>
</protein>
<evidence type="ECO:0000256" key="1">
    <source>
        <dbReference type="ARBA" id="ARBA00022737"/>
    </source>
</evidence>
<dbReference type="GO" id="GO:0045944">
    <property type="term" value="P:positive regulation of transcription by RNA polymerase II"/>
    <property type="evidence" value="ECO:0007669"/>
    <property type="project" value="TreeGrafter"/>
</dbReference>